<dbReference type="STRING" id="1220578.FPE01S_05_00790"/>
<dbReference type="EMBL" id="BBWV01000005">
    <property type="protein sequence ID" value="GAO45382.1"/>
    <property type="molecule type" value="Genomic_DNA"/>
</dbReference>
<evidence type="ECO:0000313" key="1">
    <source>
        <dbReference type="EMBL" id="GAO45382.1"/>
    </source>
</evidence>
<proteinExistence type="predicted"/>
<reference evidence="1 2" key="1">
    <citation type="submission" date="2015-04" db="EMBL/GenBank/DDBJ databases">
        <title>Whole genome shotgun sequence of Flavihumibacter petaseus NBRC 106054.</title>
        <authorList>
            <person name="Miyazawa S."/>
            <person name="Hosoyama A."/>
            <person name="Hashimoto M."/>
            <person name="Noguchi M."/>
            <person name="Tsuchikane K."/>
            <person name="Ohji S."/>
            <person name="Yamazoe A."/>
            <person name="Ichikawa N."/>
            <person name="Kimura A."/>
            <person name="Fujita N."/>
        </authorList>
    </citation>
    <scope>NUCLEOTIDE SEQUENCE [LARGE SCALE GENOMIC DNA]</scope>
    <source>
        <strain evidence="1 2">NBRC 106054</strain>
    </source>
</reference>
<protein>
    <submittedName>
        <fullName evidence="1">Uncharacterized protein</fullName>
    </submittedName>
</protein>
<organism evidence="1 2">
    <name type="scientific">Flavihumibacter petaseus NBRC 106054</name>
    <dbReference type="NCBI Taxonomy" id="1220578"/>
    <lineage>
        <taxon>Bacteria</taxon>
        <taxon>Pseudomonadati</taxon>
        <taxon>Bacteroidota</taxon>
        <taxon>Chitinophagia</taxon>
        <taxon>Chitinophagales</taxon>
        <taxon>Chitinophagaceae</taxon>
        <taxon>Flavihumibacter</taxon>
    </lineage>
</organism>
<comment type="caution">
    <text evidence="1">The sequence shown here is derived from an EMBL/GenBank/DDBJ whole genome shotgun (WGS) entry which is preliminary data.</text>
</comment>
<dbReference type="AlphaFoldDB" id="A0A0E9N634"/>
<accession>A0A0E9N634</accession>
<name>A0A0E9N634_9BACT</name>
<sequence length="161" mass="18336">MQEQEFKALLALATDESRRFATEYIKNDLPARNVYCIILSLSNDNPSLTQFDLYLEDAGKIVKYANADTVVKTLLRKGKVPVWIDISVSAVRNRKTVISLLCSGRCSDDPKEFYYQQGGTGPFGIKSPAFPLDYKEGQKFWLPEKDRFLTLNWAKIFGKIN</sequence>
<dbReference type="RefSeq" id="WP_046371399.1">
    <property type="nucleotide sequence ID" value="NZ_BBWV01000005.1"/>
</dbReference>
<evidence type="ECO:0000313" key="2">
    <source>
        <dbReference type="Proteomes" id="UP000033121"/>
    </source>
</evidence>
<dbReference type="Proteomes" id="UP000033121">
    <property type="component" value="Unassembled WGS sequence"/>
</dbReference>
<keyword evidence="2" id="KW-1185">Reference proteome</keyword>
<gene>
    <name evidence="1" type="ORF">FPE01S_05_00790</name>
</gene>
<dbReference type="OrthoDB" id="1352315at2"/>